<name>A0A5D8QGA0_9THEO</name>
<feature type="domain" description="Methyl-accepting transducer" evidence="5">
    <location>
        <begin position="229"/>
        <end position="493"/>
    </location>
</feature>
<dbReference type="GO" id="GO:0016020">
    <property type="term" value="C:membrane"/>
    <property type="evidence" value="ECO:0007669"/>
    <property type="project" value="InterPro"/>
</dbReference>
<accession>A0A5D8QGA0</accession>
<keyword evidence="3" id="KW-0175">Coiled coil</keyword>
<dbReference type="EMBL" id="VTPS01000002">
    <property type="protein sequence ID" value="TZE83184.1"/>
    <property type="molecule type" value="Genomic_DNA"/>
</dbReference>
<dbReference type="PANTHER" id="PTHR32089">
    <property type="entry name" value="METHYL-ACCEPTING CHEMOTAXIS PROTEIN MCPB"/>
    <property type="match status" value="1"/>
</dbReference>
<sequence length="541" mass="59612">MFKMNLRREISLILVLLFLIIVGISVFNYFATQGIRQNVDAIKETITSQSKVTIDLTLNTQLLSSSVYRYQSHSATSQEINKSIEYVEGNVKNIDALVSKLNNKDIKALLDDLKNNLNELKNNVGRVSTYYNPETDVISTSLMRTEADKIATDAANINYMITQSFLPEFDRVDRDVDGISKITLVVVLIGTLVAMAGSLMVYLNLSRSVKNIKENAGDVESKVEKVTSTIEDVEKAARESTEGLSQATENVRTLCESIDQISQAITDVSNSMTSISKINDELSASSERVLSTVSRSRDKMNTEIDMLSQDGEKIVSLIDILNSSIKDTKEKSSTLTQLENKVNDVRGILTVIEEIADQTNLLSLNAAIEAARAGEAGKGFAVVADEIRKLAARSSESVEKIGNIINDIILFANNTTESIQKSVGESEAACMEVNAVKDLFRRVSEVFEDIKSAFTEISVVAKENEKSSLNTQHETEQVVAASEEVSAQIEEILSSSEEVTSILEKVLSNNDVTMKKLDEQINNIKDQIAGINKIFEALRSF</sequence>
<feature type="transmembrane region" description="Helical" evidence="4">
    <location>
        <begin position="12"/>
        <end position="31"/>
    </location>
</feature>
<feature type="coiled-coil region" evidence="3">
    <location>
        <begin position="103"/>
        <end position="130"/>
    </location>
</feature>
<evidence type="ECO:0000256" key="2">
    <source>
        <dbReference type="PROSITE-ProRule" id="PRU00284"/>
    </source>
</evidence>
<dbReference type="InterPro" id="IPR004089">
    <property type="entry name" value="MCPsignal_dom"/>
</dbReference>
<keyword evidence="4" id="KW-0472">Membrane</keyword>
<evidence type="ECO:0000259" key="5">
    <source>
        <dbReference type="PROSITE" id="PS50111"/>
    </source>
</evidence>
<comment type="caution">
    <text evidence="6">The sequence shown here is derived from an EMBL/GenBank/DDBJ whole genome shotgun (WGS) entry which is preliminary data.</text>
</comment>
<evidence type="ECO:0000256" key="4">
    <source>
        <dbReference type="SAM" id="Phobius"/>
    </source>
</evidence>
<evidence type="ECO:0000313" key="7">
    <source>
        <dbReference type="Proteomes" id="UP000322976"/>
    </source>
</evidence>
<keyword evidence="7" id="KW-1185">Reference proteome</keyword>
<dbReference type="SUPFAM" id="SSF58104">
    <property type="entry name" value="Methyl-accepting chemotaxis protein (MCP) signaling domain"/>
    <property type="match status" value="1"/>
</dbReference>
<dbReference type="Proteomes" id="UP000322976">
    <property type="component" value="Unassembled WGS sequence"/>
</dbReference>
<organism evidence="6 7">
    <name type="scientific">Calorimonas adulescens</name>
    <dbReference type="NCBI Taxonomy" id="2606906"/>
    <lineage>
        <taxon>Bacteria</taxon>
        <taxon>Bacillati</taxon>
        <taxon>Bacillota</taxon>
        <taxon>Clostridia</taxon>
        <taxon>Thermoanaerobacterales</taxon>
        <taxon>Thermoanaerobacteraceae</taxon>
        <taxon>Calorimonas</taxon>
    </lineage>
</organism>
<keyword evidence="4" id="KW-1133">Transmembrane helix</keyword>
<dbReference type="AlphaFoldDB" id="A0A5D8QGA0"/>
<dbReference type="RefSeq" id="WP_149544374.1">
    <property type="nucleotide sequence ID" value="NZ_VTPS01000002.1"/>
</dbReference>
<reference evidence="6 7" key="1">
    <citation type="submission" date="2019-08" db="EMBL/GenBank/DDBJ databases">
        <title>Calorimonas adulescens gen. nov., sp. nov., an anaerobic thermophilic bacterium from Sakhalin hot spring.</title>
        <authorList>
            <person name="Khomyakova M.A."/>
            <person name="Merkel A.Y."/>
            <person name="Novikov A."/>
            <person name="Bonch-Osmolovskaya E.A."/>
            <person name="Slobodkin A.I."/>
        </authorList>
    </citation>
    <scope>NUCLEOTIDE SEQUENCE [LARGE SCALE GENOMIC DNA]</scope>
    <source>
        <strain evidence="6 7">A05MB</strain>
    </source>
</reference>
<dbReference type="PROSITE" id="PS50111">
    <property type="entry name" value="CHEMOTAXIS_TRANSDUC_2"/>
    <property type="match status" value="1"/>
</dbReference>
<proteinExistence type="predicted"/>
<keyword evidence="1 2" id="KW-0807">Transducer</keyword>
<protein>
    <recommendedName>
        <fullName evidence="5">Methyl-accepting transducer domain-containing protein</fullName>
    </recommendedName>
</protein>
<dbReference type="Gene3D" id="1.10.287.950">
    <property type="entry name" value="Methyl-accepting chemotaxis protein"/>
    <property type="match status" value="1"/>
</dbReference>
<keyword evidence="4" id="KW-0812">Transmembrane</keyword>
<evidence type="ECO:0000256" key="1">
    <source>
        <dbReference type="ARBA" id="ARBA00023224"/>
    </source>
</evidence>
<dbReference type="SMART" id="SM00283">
    <property type="entry name" value="MA"/>
    <property type="match status" value="1"/>
</dbReference>
<gene>
    <name evidence="6" type="ORF">FWJ32_02380</name>
</gene>
<dbReference type="GO" id="GO:0007165">
    <property type="term" value="P:signal transduction"/>
    <property type="evidence" value="ECO:0007669"/>
    <property type="project" value="UniProtKB-KW"/>
</dbReference>
<dbReference type="Pfam" id="PF00015">
    <property type="entry name" value="MCPsignal"/>
    <property type="match status" value="1"/>
</dbReference>
<evidence type="ECO:0000313" key="6">
    <source>
        <dbReference type="EMBL" id="TZE83184.1"/>
    </source>
</evidence>
<feature type="transmembrane region" description="Helical" evidence="4">
    <location>
        <begin position="182"/>
        <end position="203"/>
    </location>
</feature>
<evidence type="ECO:0000256" key="3">
    <source>
        <dbReference type="SAM" id="Coils"/>
    </source>
</evidence>
<dbReference type="PANTHER" id="PTHR32089:SF112">
    <property type="entry name" value="LYSOZYME-LIKE PROTEIN-RELATED"/>
    <property type="match status" value="1"/>
</dbReference>